<dbReference type="SUPFAM" id="SSF53335">
    <property type="entry name" value="S-adenosyl-L-methionine-dependent methyltransferases"/>
    <property type="match status" value="1"/>
</dbReference>
<evidence type="ECO:0000256" key="1">
    <source>
        <dbReference type="ARBA" id="ARBA00010815"/>
    </source>
</evidence>
<evidence type="ECO:0000313" key="4">
    <source>
        <dbReference type="Proteomes" id="UP001212997"/>
    </source>
</evidence>
<dbReference type="EMBL" id="JANAWD010000200">
    <property type="protein sequence ID" value="KAJ3484138.1"/>
    <property type="molecule type" value="Genomic_DNA"/>
</dbReference>
<feature type="region of interest" description="Disordered" evidence="2">
    <location>
        <begin position="271"/>
        <end position="298"/>
    </location>
</feature>
<accession>A0AAD5V249</accession>
<dbReference type="InterPro" id="IPR029063">
    <property type="entry name" value="SAM-dependent_MTases_sf"/>
</dbReference>
<gene>
    <name evidence="3" type="ORF">NLI96_g5836</name>
</gene>
<sequence length="334" mass="38050">MQALFTDRILDLGYRLLDKGIIPDVVTRTAIRALCRQRLREIDMGSLEANHAAKLKWIEGVRSLESIAILTDKANEQHYEVIIYHPWHDRISSRMLRLLGESVLVFGAGQHAVHQPPSLLHDEPQKYPKSRIVGLSNSTTQKEHIERSAKGRGLSNLEVTPTSSISLWSLLIVRSIQIITADVNQFDFNGTRHFDRILSIEMFEHMKNYKMLMSKISTWLRPKPIEPASNNVASDDALFFVHIFCHRNTPYHFEEGDGWMSKTFFSAGTSTADTTPKHATTGSNYKTPTKPKDYPPSKKNLNLEGLRKKKEGYYSIGTFTPLSTFPYPIIQSEH</sequence>
<protein>
    <submittedName>
        <fullName evidence="3">Uncharacterized protein</fullName>
    </submittedName>
</protein>
<comment type="similarity">
    <text evidence="1">Belongs to the CFA/CMAS family.</text>
</comment>
<dbReference type="PANTHER" id="PTHR43832:SF1">
    <property type="entry name" value="S-ADENOSYL-L-METHIONINE-DEPENDENT METHYLTRANSFERASES SUPERFAMILY PROTEIN"/>
    <property type="match status" value="1"/>
</dbReference>
<dbReference type="AlphaFoldDB" id="A0AAD5V249"/>
<name>A0AAD5V249_9APHY</name>
<feature type="compositionally biased region" description="Polar residues" evidence="2">
    <location>
        <begin position="271"/>
        <end position="284"/>
    </location>
</feature>
<keyword evidence="4" id="KW-1185">Reference proteome</keyword>
<reference evidence="3" key="1">
    <citation type="submission" date="2022-07" db="EMBL/GenBank/DDBJ databases">
        <title>Genome Sequence of Physisporinus lineatus.</title>
        <authorList>
            <person name="Buettner E."/>
        </authorList>
    </citation>
    <scope>NUCLEOTIDE SEQUENCE</scope>
    <source>
        <strain evidence="3">VT162</strain>
    </source>
</reference>
<dbReference type="Proteomes" id="UP001212997">
    <property type="component" value="Unassembled WGS sequence"/>
</dbReference>
<proteinExistence type="inferred from homology"/>
<comment type="caution">
    <text evidence="3">The sequence shown here is derived from an EMBL/GenBank/DDBJ whole genome shotgun (WGS) entry which is preliminary data.</text>
</comment>
<dbReference type="Gene3D" id="3.40.50.150">
    <property type="entry name" value="Vaccinia Virus protein VP39"/>
    <property type="match status" value="1"/>
</dbReference>
<dbReference type="PANTHER" id="PTHR43832">
    <property type="match status" value="1"/>
</dbReference>
<evidence type="ECO:0000313" key="3">
    <source>
        <dbReference type="EMBL" id="KAJ3484138.1"/>
    </source>
</evidence>
<organism evidence="3 4">
    <name type="scientific">Meripilus lineatus</name>
    <dbReference type="NCBI Taxonomy" id="2056292"/>
    <lineage>
        <taxon>Eukaryota</taxon>
        <taxon>Fungi</taxon>
        <taxon>Dikarya</taxon>
        <taxon>Basidiomycota</taxon>
        <taxon>Agaricomycotina</taxon>
        <taxon>Agaricomycetes</taxon>
        <taxon>Polyporales</taxon>
        <taxon>Meripilaceae</taxon>
        <taxon>Meripilus</taxon>
    </lineage>
</organism>
<evidence type="ECO:0000256" key="2">
    <source>
        <dbReference type="SAM" id="MobiDB-lite"/>
    </source>
</evidence>